<dbReference type="RefSeq" id="WP_183908018.1">
    <property type="nucleotide sequence ID" value="NZ_JACHXZ010000001.1"/>
</dbReference>
<sequence>MTELPAPKAIRAVEGCSASAIPDHVLQSREPLVLKGLVKTWPATALCSESISSAATYLAKFWTQLPVTAYVSEPGSETRLFYNEDCTGFNFRRGTAPLHQVLQKLSEHSSDAEPPVIYVGSTMVDKFLPGFRADNDLALGDLQPLMSMWIGNKSRISAHYDFPDNIACVVAGRRRFTLFPPDQLSNLYIGPVDRTPAGQAISLVDFSAPDLTHFPRFAEAMKHAQAAELEPGDAVFIPSMWWHHVESLSNFNILVNYWWTSSPDYLGAPSAALMHAMLALRDLPAHQKAIWAQLFDHYVFNSDQQSLDHIPEAGRGVLSNISKEMAAWMRSDLINKLK</sequence>
<reference evidence="2 3" key="1">
    <citation type="submission" date="2020-08" db="EMBL/GenBank/DDBJ databases">
        <title>Genomic Encyclopedia of Type Strains, Phase III (KMG-III): the genomes of soil and plant-associated and newly described type strains.</title>
        <authorList>
            <person name="Whitman W."/>
        </authorList>
    </citation>
    <scope>NUCLEOTIDE SEQUENCE [LARGE SCALE GENOMIC DNA]</scope>
    <source>
        <strain evidence="2 3">CECT 8571</strain>
    </source>
</reference>
<dbReference type="Proteomes" id="UP000559987">
    <property type="component" value="Unassembled WGS sequence"/>
</dbReference>
<dbReference type="InterPro" id="IPR041667">
    <property type="entry name" value="Cupin_8"/>
</dbReference>
<dbReference type="PANTHER" id="PTHR12461">
    <property type="entry name" value="HYPOXIA-INDUCIBLE FACTOR 1 ALPHA INHIBITOR-RELATED"/>
    <property type="match status" value="1"/>
</dbReference>
<dbReference type="SMART" id="SM00558">
    <property type="entry name" value="JmjC"/>
    <property type="match status" value="1"/>
</dbReference>
<dbReference type="AlphaFoldDB" id="A0A839UH47"/>
<protein>
    <recommendedName>
        <fullName evidence="1">JmjC domain-containing protein</fullName>
    </recommendedName>
</protein>
<comment type="caution">
    <text evidence="2">The sequence shown here is derived from an EMBL/GenBank/DDBJ whole genome shotgun (WGS) entry which is preliminary data.</text>
</comment>
<evidence type="ECO:0000313" key="3">
    <source>
        <dbReference type="Proteomes" id="UP000559987"/>
    </source>
</evidence>
<evidence type="ECO:0000313" key="2">
    <source>
        <dbReference type="EMBL" id="MBB3167364.1"/>
    </source>
</evidence>
<dbReference type="InterPro" id="IPR003347">
    <property type="entry name" value="JmjC_dom"/>
</dbReference>
<organism evidence="2 3">
    <name type="scientific">Simiduia aestuariiviva</name>
    <dbReference type="NCBI Taxonomy" id="1510459"/>
    <lineage>
        <taxon>Bacteria</taxon>
        <taxon>Pseudomonadati</taxon>
        <taxon>Pseudomonadota</taxon>
        <taxon>Gammaproteobacteria</taxon>
        <taxon>Cellvibrionales</taxon>
        <taxon>Cellvibrionaceae</taxon>
        <taxon>Simiduia</taxon>
    </lineage>
</organism>
<dbReference type="Gene3D" id="2.60.120.650">
    <property type="entry name" value="Cupin"/>
    <property type="match status" value="1"/>
</dbReference>
<dbReference type="SUPFAM" id="SSF51197">
    <property type="entry name" value="Clavaminate synthase-like"/>
    <property type="match status" value="1"/>
</dbReference>
<dbReference type="PROSITE" id="PS51184">
    <property type="entry name" value="JMJC"/>
    <property type="match status" value="1"/>
</dbReference>
<gene>
    <name evidence="2" type="ORF">FHS30_000540</name>
</gene>
<dbReference type="EMBL" id="JACHXZ010000001">
    <property type="protein sequence ID" value="MBB3167364.1"/>
    <property type="molecule type" value="Genomic_DNA"/>
</dbReference>
<dbReference type="Pfam" id="PF13621">
    <property type="entry name" value="Cupin_8"/>
    <property type="match status" value="1"/>
</dbReference>
<name>A0A839UH47_9GAMM</name>
<dbReference type="PANTHER" id="PTHR12461:SF105">
    <property type="entry name" value="HYPOXIA-INDUCIBLE FACTOR 1-ALPHA INHIBITOR"/>
    <property type="match status" value="1"/>
</dbReference>
<evidence type="ECO:0000259" key="1">
    <source>
        <dbReference type="PROSITE" id="PS51184"/>
    </source>
</evidence>
<feature type="domain" description="JmjC" evidence="1">
    <location>
        <begin position="117"/>
        <end position="274"/>
    </location>
</feature>
<keyword evidence="3" id="KW-1185">Reference proteome</keyword>
<accession>A0A839UH47</accession>
<proteinExistence type="predicted"/>